<dbReference type="Gene3D" id="1.10.10.10">
    <property type="entry name" value="Winged helix-like DNA-binding domain superfamily/Winged helix DNA-binding domain"/>
    <property type="match status" value="1"/>
</dbReference>
<evidence type="ECO:0000313" key="7">
    <source>
        <dbReference type="EMBL" id="MVX63021.1"/>
    </source>
</evidence>
<dbReference type="InterPro" id="IPR000835">
    <property type="entry name" value="HTH_MarR-typ"/>
</dbReference>
<comment type="caution">
    <text evidence="8">The sequence shown here is derived from an EMBL/GenBank/DDBJ whole genome shotgun (WGS) entry which is preliminary data.</text>
</comment>
<proteinExistence type="predicted"/>
<evidence type="ECO:0000313" key="10">
    <source>
        <dbReference type="Proteomes" id="UP000191056"/>
    </source>
</evidence>
<dbReference type="FunFam" id="1.10.10.10:FF:000163">
    <property type="entry name" value="MarR family transcriptional regulator"/>
    <property type="match status" value="1"/>
</dbReference>
<dbReference type="GO" id="GO:0003700">
    <property type="term" value="F:DNA-binding transcription factor activity"/>
    <property type="evidence" value="ECO:0007669"/>
    <property type="project" value="InterPro"/>
</dbReference>
<evidence type="ECO:0000313" key="9">
    <source>
        <dbReference type="EMBL" id="RII34654.1"/>
    </source>
</evidence>
<accession>A0A1V4ITC6</accession>
<dbReference type="InterPro" id="IPR036390">
    <property type="entry name" value="WH_DNA-bd_sf"/>
</dbReference>
<evidence type="ECO:0000256" key="3">
    <source>
        <dbReference type="ARBA" id="ARBA00023015"/>
    </source>
</evidence>
<sequence>MKKCEYENIKLDNQICFSLYAASREIIKLYKPILDKFNLTYTQYVAMLVLWEDEKSTVKDIGKRLHLDSGTLTPLLKKIESMGLLTRHRDVNDDRVVIVELTEKGRALKDDITEVPHEIMCKVNMPLENAIALKKHLDELLEILE</sequence>
<dbReference type="Proteomes" id="UP000191056">
    <property type="component" value="Unassembled WGS sequence"/>
</dbReference>
<dbReference type="SMART" id="SM00347">
    <property type="entry name" value="HTH_MARR"/>
    <property type="match status" value="1"/>
</dbReference>
<dbReference type="InterPro" id="IPR039422">
    <property type="entry name" value="MarR/SlyA-like"/>
</dbReference>
<evidence type="ECO:0000313" key="11">
    <source>
        <dbReference type="Proteomes" id="UP000265930"/>
    </source>
</evidence>
<dbReference type="SUPFAM" id="SSF46785">
    <property type="entry name" value="Winged helix' DNA-binding domain"/>
    <property type="match status" value="1"/>
</dbReference>
<evidence type="ECO:0000256" key="2">
    <source>
        <dbReference type="ARBA" id="ARBA00022490"/>
    </source>
</evidence>
<keyword evidence="5" id="KW-0804">Transcription</keyword>
<reference evidence="7" key="3">
    <citation type="submission" date="2019-12" db="EMBL/GenBank/DDBJ databases">
        <title>Microbes associate with the intestines of laboratory mice.</title>
        <authorList>
            <person name="Navarre W."/>
            <person name="Wong E."/>
        </authorList>
    </citation>
    <scope>NUCLEOTIDE SEQUENCE</scope>
    <source>
        <strain evidence="7">NM79_F5</strain>
    </source>
</reference>
<dbReference type="InterPro" id="IPR055166">
    <property type="entry name" value="Transc_reg_Sar_Rot_HTH"/>
</dbReference>
<dbReference type="PANTHER" id="PTHR33164:SF5">
    <property type="entry name" value="ORGANIC HYDROPEROXIDE RESISTANCE TRANSCRIPTIONAL REGULATOR"/>
    <property type="match status" value="1"/>
</dbReference>
<dbReference type="AlphaFoldDB" id="A0A1V4ITC6"/>
<evidence type="ECO:0000313" key="8">
    <source>
        <dbReference type="EMBL" id="OPJ63159.1"/>
    </source>
</evidence>
<keyword evidence="2" id="KW-0963">Cytoplasm</keyword>
<keyword evidence="10" id="KW-1185">Reference proteome</keyword>
<dbReference type="GO" id="GO:0003677">
    <property type="term" value="F:DNA binding"/>
    <property type="evidence" value="ECO:0007669"/>
    <property type="project" value="UniProtKB-KW"/>
</dbReference>
<dbReference type="EMBL" id="QXDJ01000002">
    <property type="protein sequence ID" value="RII34654.1"/>
    <property type="molecule type" value="Genomic_DNA"/>
</dbReference>
<evidence type="ECO:0000256" key="4">
    <source>
        <dbReference type="ARBA" id="ARBA00023125"/>
    </source>
</evidence>
<name>A0A1V4ITC6_9CLOT</name>
<evidence type="ECO:0000259" key="6">
    <source>
        <dbReference type="PROSITE" id="PS50995"/>
    </source>
</evidence>
<feature type="domain" description="HTH marR-type" evidence="6">
    <location>
        <begin position="12"/>
        <end position="145"/>
    </location>
</feature>
<reference evidence="8 10" key="1">
    <citation type="submission" date="2017-03" db="EMBL/GenBank/DDBJ databases">
        <title>Genome sequence of Clostridium chromiireducens DSM 23318.</title>
        <authorList>
            <person name="Poehlein A."/>
            <person name="Daniel R."/>
        </authorList>
    </citation>
    <scope>NUCLEOTIDE SEQUENCE [LARGE SCALE GENOMIC DNA]</scope>
    <source>
        <strain evidence="8 10">DSM 23318</strain>
    </source>
</reference>
<dbReference type="RefSeq" id="WP_079439316.1">
    <property type="nucleotide sequence ID" value="NZ_JBLZIA010000018.1"/>
</dbReference>
<gene>
    <name evidence="8" type="primary">ohrR_1</name>
    <name evidence="8" type="ORF">CLCHR_17540</name>
    <name evidence="9" type="ORF">D2A34_05390</name>
    <name evidence="7" type="ORF">GKZ28_04830</name>
</gene>
<evidence type="ECO:0000256" key="5">
    <source>
        <dbReference type="ARBA" id="ARBA00023163"/>
    </source>
</evidence>
<dbReference type="EMBL" id="WSRQ01000006">
    <property type="protein sequence ID" value="MVX63021.1"/>
    <property type="molecule type" value="Genomic_DNA"/>
</dbReference>
<evidence type="ECO:0000256" key="1">
    <source>
        <dbReference type="ARBA" id="ARBA00004496"/>
    </source>
</evidence>
<keyword evidence="3" id="KW-0805">Transcription regulation</keyword>
<dbReference type="EMBL" id="MZGT01000019">
    <property type="protein sequence ID" value="OPJ63159.1"/>
    <property type="molecule type" value="Genomic_DNA"/>
</dbReference>
<dbReference type="Proteomes" id="UP000656077">
    <property type="component" value="Unassembled WGS sequence"/>
</dbReference>
<dbReference type="GO" id="GO:0006950">
    <property type="term" value="P:response to stress"/>
    <property type="evidence" value="ECO:0007669"/>
    <property type="project" value="TreeGrafter"/>
</dbReference>
<organism evidence="8 10">
    <name type="scientific">Clostridium chromiireducens</name>
    <dbReference type="NCBI Taxonomy" id="225345"/>
    <lineage>
        <taxon>Bacteria</taxon>
        <taxon>Bacillati</taxon>
        <taxon>Bacillota</taxon>
        <taxon>Clostridia</taxon>
        <taxon>Eubacteriales</taxon>
        <taxon>Clostridiaceae</taxon>
        <taxon>Clostridium</taxon>
    </lineage>
</organism>
<keyword evidence="4" id="KW-0238">DNA-binding</keyword>
<dbReference type="GO" id="GO:0005737">
    <property type="term" value="C:cytoplasm"/>
    <property type="evidence" value="ECO:0007669"/>
    <property type="project" value="UniProtKB-SubCell"/>
</dbReference>
<dbReference type="Proteomes" id="UP000265930">
    <property type="component" value="Unassembled WGS sequence"/>
</dbReference>
<dbReference type="STRING" id="225345.CLCHR_17540"/>
<reference evidence="9 11" key="2">
    <citation type="submission" date="2018-08" db="EMBL/GenBank/DDBJ databases">
        <title>Genome of Clostridium chromiireducens C1, DSM12136.</title>
        <authorList>
            <person name="Xing M."/>
            <person name="Wei Y."/>
            <person name="Ang E.L."/>
            <person name="Zhao H."/>
            <person name="Zhang Y."/>
        </authorList>
    </citation>
    <scope>NUCLEOTIDE SEQUENCE [LARGE SCALE GENOMIC DNA]</scope>
    <source>
        <strain evidence="9 11">C1</strain>
    </source>
</reference>
<dbReference type="PROSITE" id="PS50995">
    <property type="entry name" value="HTH_MARR_2"/>
    <property type="match status" value="1"/>
</dbReference>
<comment type="subcellular location">
    <subcellularLocation>
        <location evidence="1">Cytoplasm</location>
    </subcellularLocation>
</comment>
<dbReference type="Pfam" id="PF22381">
    <property type="entry name" value="Staph_reg_Sar_Rot"/>
    <property type="match status" value="1"/>
</dbReference>
<dbReference type="OrthoDB" id="9806864at2"/>
<dbReference type="PRINTS" id="PR00598">
    <property type="entry name" value="HTHMARR"/>
</dbReference>
<protein>
    <submittedName>
        <fullName evidence="7">MarR family transcriptional regulator</fullName>
    </submittedName>
    <submittedName>
        <fullName evidence="8">Organic hydroperoxide resistance transcriptional regulator</fullName>
    </submittedName>
</protein>
<dbReference type="InterPro" id="IPR036388">
    <property type="entry name" value="WH-like_DNA-bd_sf"/>
</dbReference>
<dbReference type="PANTHER" id="PTHR33164">
    <property type="entry name" value="TRANSCRIPTIONAL REGULATOR, MARR FAMILY"/>
    <property type="match status" value="1"/>
</dbReference>